<dbReference type="HOGENOM" id="CLU_1587106_0_0_1"/>
<reference evidence="1 2" key="1">
    <citation type="journal article" date="2014" name="PLoS Genet.">
        <title>Analysis of the Phlebiopsis gigantea genome, transcriptome and secretome provides insight into its pioneer colonization strategies of wood.</title>
        <authorList>
            <person name="Hori C."/>
            <person name="Ishida T."/>
            <person name="Igarashi K."/>
            <person name="Samejima M."/>
            <person name="Suzuki H."/>
            <person name="Master E."/>
            <person name="Ferreira P."/>
            <person name="Ruiz-Duenas F.J."/>
            <person name="Held B."/>
            <person name="Canessa P."/>
            <person name="Larrondo L.F."/>
            <person name="Schmoll M."/>
            <person name="Druzhinina I.S."/>
            <person name="Kubicek C.P."/>
            <person name="Gaskell J.A."/>
            <person name="Kersten P."/>
            <person name="St John F."/>
            <person name="Glasner J."/>
            <person name="Sabat G."/>
            <person name="Splinter BonDurant S."/>
            <person name="Syed K."/>
            <person name="Yadav J."/>
            <person name="Mgbeahuruike A.C."/>
            <person name="Kovalchuk A."/>
            <person name="Asiegbu F.O."/>
            <person name="Lackner G."/>
            <person name="Hoffmeister D."/>
            <person name="Rencoret J."/>
            <person name="Gutierrez A."/>
            <person name="Sun H."/>
            <person name="Lindquist E."/>
            <person name="Barry K."/>
            <person name="Riley R."/>
            <person name="Grigoriev I.V."/>
            <person name="Henrissat B."/>
            <person name="Kues U."/>
            <person name="Berka R.M."/>
            <person name="Martinez A.T."/>
            <person name="Covert S.F."/>
            <person name="Blanchette R.A."/>
            <person name="Cullen D."/>
        </authorList>
    </citation>
    <scope>NUCLEOTIDE SEQUENCE [LARGE SCALE GENOMIC DNA]</scope>
    <source>
        <strain evidence="1 2">11061_1 CR5-6</strain>
    </source>
</reference>
<dbReference type="EMBL" id="KN840441">
    <property type="protein sequence ID" value="KIP12184.1"/>
    <property type="molecule type" value="Genomic_DNA"/>
</dbReference>
<proteinExistence type="predicted"/>
<sequence>MRSFHPNQKGGWSLGQSYRGLAGMTLQPVISRPTGDVCSQGLTESCVAGNGIKYVWGNTILGEGNYRMVLGNSRWPGAQARNIRTSAAAFRLSEHFREPGPWRCEAGVKHGYASRQRGGYLFRSLVGSGSFKDMFVEQRNYDTGSQWSMSHWQRFPSFWTDWLSDKHK</sequence>
<organism evidence="1 2">
    <name type="scientific">Phlebiopsis gigantea (strain 11061_1 CR5-6)</name>
    <name type="common">White-rot fungus</name>
    <name type="synonym">Peniophora gigantea</name>
    <dbReference type="NCBI Taxonomy" id="745531"/>
    <lineage>
        <taxon>Eukaryota</taxon>
        <taxon>Fungi</taxon>
        <taxon>Dikarya</taxon>
        <taxon>Basidiomycota</taxon>
        <taxon>Agaricomycotina</taxon>
        <taxon>Agaricomycetes</taxon>
        <taxon>Polyporales</taxon>
        <taxon>Phanerochaetaceae</taxon>
        <taxon>Phlebiopsis</taxon>
    </lineage>
</organism>
<gene>
    <name evidence="1" type="ORF">PHLGIDRAFT_17755</name>
</gene>
<accession>A0A0C3P2P2</accession>
<dbReference type="AlphaFoldDB" id="A0A0C3P2P2"/>
<dbReference type="Proteomes" id="UP000053257">
    <property type="component" value="Unassembled WGS sequence"/>
</dbReference>
<keyword evidence="2" id="KW-1185">Reference proteome</keyword>
<evidence type="ECO:0000313" key="1">
    <source>
        <dbReference type="EMBL" id="KIP12184.1"/>
    </source>
</evidence>
<protein>
    <submittedName>
        <fullName evidence="1">Uncharacterized protein</fullName>
    </submittedName>
</protein>
<name>A0A0C3P2P2_PHLG1</name>
<evidence type="ECO:0000313" key="2">
    <source>
        <dbReference type="Proteomes" id="UP000053257"/>
    </source>
</evidence>